<evidence type="ECO:0000313" key="2">
    <source>
        <dbReference type="WBParaSite" id="ES5_v2.g13891.t1"/>
    </source>
</evidence>
<sequence length="199" mass="21646">MSNDFMPQHGAFKNEFNPNDINVSQYNHYSQGLFGQSTPFYSQTMSQQHHQQQPQQQQQQQINEMDSRRSSQGTTNRNWTGADLMQFNPMSLFSTTSNVSQTNTPSPLNALHNNSQAFSSSSAAAAQQLARLGGSASLGAIRGINMDVATSSGLAAVAAAAFEAANAQMPGMGHLAPEEQRLCAVCNDQARGRHYGIYR</sequence>
<name>A0AC34F9Q6_9BILA</name>
<protein>
    <submittedName>
        <fullName evidence="2">Uncharacterized protein</fullName>
    </submittedName>
</protein>
<dbReference type="Proteomes" id="UP000887579">
    <property type="component" value="Unplaced"/>
</dbReference>
<evidence type="ECO:0000313" key="1">
    <source>
        <dbReference type="Proteomes" id="UP000887579"/>
    </source>
</evidence>
<proteinExistence type="predicted"/>
<organism evidence="1 2">
    <name type="scientific">Panagrolaimus sp. ES5</name>
    <dbReference type="NCBI Taxonomy" id="591445"/>
    <lineage>
        <taxon>Eukaryota</taxon>
        <taxon>Metazoa</taxon>
        <taxon>Ecdysozoa</taxon>
        <taxon>Nematoda</taxon>
        <taxon>Chromadorea</taxon>
        <taxon>Rhabditida</taxon>
        <taxon>Tylenchina</taxon>
        <taxon>Panagrolaimomorpha</taxon>
        <taxon>Panagrolaimoidea</taxon>
        <taxon>Panagrolaimidae</taxon>
        <taxon>Panagrolaimus</taxon>
    </lineage>
</organism>
<accession>A0AC34F9Q6</accession>
<dbReference type="WBParaSite" id="ES5_v2.g13891.t1">
    <property type="protein sequence ID" value="ES5_v2.g13891.t1"/>
    <property type="gene ID" value="ES5_v2.g13891"/>
</dbReference>
<reference evidence="2" key="1">
    <citation type="submission" date="2022-11" db="UniProtKB">
        <authorList>
            <consortium name="WormBaseParasite"/>
        </authorList>
    </citation>
    <scope>IDENTIFICATION</scope>
</reference>